<evidence type="ECO:0000256" key="2">
    <source>
        <dbReference type="SAM" id="SignalP"/>
    </source>
</evidence>
<keyword evidence="2" id="KW-0732">Signal</keyword>
<protein>
    <submittedName>
        <fullName evidence="3">DUF928 domain-containing protein</fullName>
    </submittedName>
</protein>
<sequence>MTYSKRASILSTVSGAIASLVLLSTGAIASSMTTESRQNAYRPNLDMVSQASNGGFDGQGRPQSRTSGGARGSCSDQLIALLPGPNPISNTTNSCSLPSEADATQTITATPTLWFYVPARQQSVQAELVLLDQNQQAISIETVTLAPTAGIVGVQIRHPLAVNRSYQWVFSLLETNSPSLNRSVEGTIRRVELAPPLVQQLAAESTLRERITLLAQQGIWQDALTEIIVMRQTAPHDATVRQDWQQFVESVGLSVIVNAPVLN</sequence>
<evidence type="ECO:0000313" key="3">
    <source>
        <dbReference type="EMBL" id="WNZ26032.1"/>
    </source>
</evidence>
<organism evidence="3">
    <name type="scientific">Leptolyngbya sp. NK1-12</name>
    <dbReference type="NCBI Taxonomy" id="2547451"/>
    <lineage>
        <taxon>Bacteria</taxon>
        <taxon>Bacillati</taxon>
        <taxon>Cyanobacteriota</taxon>
        <taxon>Cyanophyceae</taxon>
        <taxon>Leptolyngbyales</taxon>
        <taxon>Leptolyngbyaceae</taxon>
        <taxon>Leptolyngbya group</taxon>
        <taxon>Leptolyngbya</taxon>
    </lineage>
</organism>
<gene>
    <name evidence="3" type="ORF">HJG54_26545</name>
</gene>
<name>A0AA96WH91_9CYAN</name>
<dbReference type="RefSeq" id="WP_316432226.1">
    <property type="nucleotide sequence ID" value="NZ_CP053586.1"/>
</dbReference>
<evidence type="ECO:0000256" key="1">
    <source>
        <dbReference type="SAM" id="MobiDB-lite"/>
    </source>
</evidence>
<feature type="signal peptide" evidence="2">
    <location>
        <begin position="1"/>
        <end position="29"/>
    </location>
</feature>
<feature type="region of interest" description="Disordered" evidence="1">
    <location>
        <begin position="33"/>
        <end position="73"/>
    </location>
</feature>
<dbReference type="EMBL" id="CP053586">
    <property type="protein sequence ID" value="WNZ26032.1"/>
    <property type="molecule type" value="Genomic_DNA"/>
</dbReference>
<dbReference type="InterPro" id="IPR010328">
    <property type="entry name" value="DUF928"/>
</dbReference>
<feature type="compositionally biased region" description="Polar residues" evidence="1">
    <location>
        <begin position="33"/>
        <end position="53"/>
    </location>
</feature>
<feature type="chain" id="PRO_5041687061" evidence="2">
    <location>
        <begin position="30"/>
        <end position="263"/>
    </location>
</feature>
<reference evidence="3" key="1">
    <citation type="submission" date="2020-05" db="EMBL/GenBank/DDBJ databases">
        <authorList>
            <person name="Zhu T."/>
            <person name="Keshari N."/>
            <person name="Lu X."/>
        </authorList>
    </citation>
    <scope>NUCLEOTIDE SEQUENCE</scope>
    <source>
        <strain evidence="3">NK1-12</strain>
    </source>
</reference>
<dbReference type="Pfam" id="PF06051">
    <property type="entry name" value="DUF928"/>
    <property type="match status" value="1"/>
</dbReference>
<dbReference type="AlphaFoldDB" id="A0AA96WH91"/>
<proteinExistence type="predicted"/>
<accession>A0AA96WH91</accession>